<organism evidence="2 3">
    <name type="scientific">Arthrobotrys musiformis</name>
    <dbReference type="NCBI Taxonomy" id="47236"/>
    <lineage>
        <taxon>Eukaryota</taxon>
        <taxon>Fungi</taxon>
        <taxon>Dikarya</taxon>
        <taxon>Ascomycota</taxon>
        <taxon>Pezizomycotina</taxon>
        <taxon>Orbiliomycetes</taxon>
        <taxon>Orbiliales</taxon>
        <taxon>Orbiliaceae</taxon>
        <taxon>Arthrobotrys</taxon>
    </lineage>
</organism>
<dbReference type="PROSITE" id="PS50097">
    <property type="entry name" value="BTB"/>
    <property type="match status" value="1"/>
</dbReference>
<dbReference type="AlphaFoldDB" id="A0AAV9VSF5"/>
<comment type="caution">
    <text evidence="2">The sequence shown here is derived from an EMBL/GenBank/DDBJ whole genome shotgun (WGS) entry which is preliminary data.</text>
</comment>
<dbReference type="Proteomes" id="UP001370758">
    <property type="component" value="Unassembled WGS sequence"/>
</dbReference>
<evidence type="ECO:0000259" key="1">
    <source>
        <dbReference type="PROSITE" id="PS50097"/>
    </source>
</evidence>
<evidence type="ECO:0000313" key="3">
    <source>
        <dbReference type="Proteomes" id="UP001370758"/>
    </source>
</evidence>
<name>A0AAV9VSF5_9PEZI</name>
<feature type="domain" description="BTB" evidence="1">
    <location>
        <begin position="19"/>
        <end position="86"/>
    </location>
</feature>
<dbReference type="InterPro" id="IPR000210">
    <property type="entry name" value="BTB/POZ_dom"/>
</dbReference>
<dbReference type="EMBL" id="JAVHJL010000013">
    <property type="protein sequence ID" value="KAK6495127.1"/>
    <property type="molecule type" value="Genomic_DNA"/>
</dbReference>
<gene>
    <name evidence="2" type="ORF">TWF481_003155</name>
</gene>
<evidence type="ECO:0000313" key="2">
    <source>
        <dbReference type="EMBL" id="KAK6495127.1"/>
    </source>
</evidence>
<sequence>MEKTLDDLIEKYTKLRAPPDVTLVWSKCPLTCTIPVHRSVVTAYSTLIRALLTPQSNKKAIIPCDSRSTLYRVLTWIYRKELHRAIWPSSKSQLMHWSTTLKFYKAAQELGIGMLTMELNAQLNKALIHHARELPFAEATALGIDTSLEAVCVFINELYGYDGRVGLHALIHVLLAAGGEGGLRDLLFAVRQMDGVNPRFLGLVELAAEEVVVMMRERCCLSVRSPPRDHGRSIFL</sequence>
<proteinExistence type="predicted"/>
<reference evidence="2 3" key="1">
    <citation type="submission" date="2023-08" db="EMBL/GenBank/DDBJ databases">
        <authorList>
            <person name="Palmer J.M."/>
        </authorList>
    </citation>
    <scope>NUCLEOTIDE SEQUENCE [LARGE SCALE GENOMIC DNA]</scope>
    <source>
        <strain evidence="2 3">TWF481</strain>
    </source>
</reference>
<protein>
    <recommendedName>
        <fullName evidence="1">BTB domain-containing protein</fullName>
    </recommendedName>
</protein>
<dbReference type="InterPro" id="IPR011333">
    <property type="entry name" value="SKP1/BTB/POZ_sf"/>
</dbReference>
<dbReference type="Gene3D" id="3.30.710.10">
    <property type="entry name" value="Potassium Channel Kv1.1, Chain A"/>
    <property type="match status" value="1"/>
</dbReference>
<dbReference type="Pfam" id="PF00651">
    <property type="entry name" value="BTB"/>
    <property type="match status" value="1"/>
</dbReference>
<accession>A0AAV9VSF5</accession>
<keyword evidence="3" id="KW-1185">Reference proteome</keyword>